<evidence type="ECO:0000256" key="1">
    <source>
        <dbReference type="SAM" id="MobiDB-lite"/>
    </source>
</evidence>
<name>A0A8T0QCR9_PANVG</name>
<dbReference type="AlphaFoldDB" id="A0A8T0QCR9"/>
<proteinExistence type="predicted"/>
<keyword evidence="3" id="KW-1185">Reference proteome</keyword>
<sequence>MLARQVTCMRARYWPTAALARRSTRPARLASWSGRVCVAPYGPWHAASSRRRRGRQCRQARAQPRLASRCAARPRPTLAGRGRPRGGAAAALAAGRRDCSLPPSRVATRAHRRARSGGRRPGPVPSRACSRHRRRETNVHAAVARDARAWRLVARGPERAGRGTRARLHWGDAPDGC</sequence>
<protein>
    <submittedName>
        <fullName evidence="2">Uncharacterized protein</fullName>
    </submittedName>
</protein>
<gene>
    <name evidence="2" type="ORF">PVAP13_7NG287448</name>
</gene>
<feature type="region of interest" description="Disordered" evidence="1">
    <location>
        <begin position="102"/>
        <end position="136"/>
    </location>
</feature>
<organism evidence="2 3">
    <name type="scientific">Panicum virgatum</name>
    <name type="common">Blackwell switchgrass</name>
    <dbReference type="NCBI Taxonomy" id="38727"/>
    <lineage>
        <taxon>Eukaryota</taxon>
        <taxon>Viridiplantae</taxon>
        <taxon>Streptophyta</taxon>
        <taxon>Embryophyta</taxon>
        <taxon>Tracheophyta</taxon>
        <taxon>Spermatophyta</taxon>
        <taxon>Magnoliopsida</taxon>
        <taxon>Liliopsida</taxon>
        <taxon>Poales</taxon>
        <taxon>Poaceae</taxon>
        <taxon>PACMAD clade</taxon>
        <taxon>Panicoideae</taxon>
        <taxon>Panicodae</taxon>
        <taxon>Paniceae</taxon>
        <taxon>Panicinae</taxon>
        <taxon>Panicum</taxon>
        <taxon>Panicum sect. Hiantes</taxon>
    </lineage>
</organism>
<evidence type="ECO:0000313" key="3">
    <source>
        <dbReference type="Proteomes" id="UP000823388"/>
    </source>
</evidence>
<reference evidence="2" key="1">
    <citation type="submission" date="2020-05" db="EMBL/GenBank/DDBJ databases">
        <title>WGS assembly of Panicum virgatum.</title>
        <authorList>
            <person name="Lovell J.T."/>
            <person name="Jenkins J."/>
            <person name="Shu S."/>
            <person name="Juenger T.E."/>
            <person name="Schmutz J."/>
        </authorList>
    </citation>
    <scope>NUCLEOTIDE SEQUENCE</scope>
    <source>
        <strain evidence="2">AP13</strain>
    </source>
</reference>
<comment type="caution">
    <text evidence="2">The sequence shown here is derived from an EMBL/GenBank/DDBJ whole genome shotgun (WGS) entry which is preliminary data.</text>
</comment>
<accession>A0A8T0QCR9</accession>
<feature type="compositionally biased region" description="Basic residues" evidence="1">
    <location>
        <begin position="108"/>
        <end position="118"/>
    </location>
</feature>
<evidence type="ECO:0000313" key="2">
    <source>
        <dbReference type="EMBL" id="KAG2568044.1"/>
    </source>
</evidence>
<dbReference type="Proteomes" id="UP000823388">
    <property type="component" value="Chromosome 7N"/>
</dbReference>
<dbReference type="EMBL" id="CM029050">
    <property type="protein sequence ID" value="KAG2568044.1"/>
    <property type="molecule type" value="Genomic_DNA"/>
</dbReference>